<dbReference type="EMBL" id="JADFTS010000002">
    <property type="protein sequence ID" value="KAF9618890.1"/>
    <property type="molecule type" value="Genomic_DNA"/>
</dbReference>
<comment type="caution">
    <text evidence="1">The sequence shown here is derived from an EMBL/GenBank/DDBJ whole genome shotgun (WGS) entry which is preliminary data.</text>
</comment>
<protein>
    <submittedName>
        <fullName evidence="1">Uncharacterized protein</fullName>
    </submittedName>
</protein>
<keyword evidence="2" id="KW-1185">Reference proteome</keyword>
<organism evidence="1 2">
    <name type="scientific">Coptis chinensis</name>
    <dbReference type="NCBI Taxonomy" id="261450"/>
    <lineage>
        <taxon>Eukaryota</taxon>
        <taxon>Viridiplantae</taxon>
        <taxon>Streptophyta</taxon>
        <taxon>Embryophyta</taxon>
        <taxon>Tracheophyta</taxon>
        <taxon>Spermatophyta</taxon>
        <taxon>Magnoliopsida</taxon>
        <taxon>Ranunculales</taxon>
        <taxon>Ranunculaceae</taxon>
        <taxon>Coptidoideae</taxon>
        <taxon>Coptis</taxon>
    </lineage>
</organism>
<dbReference type="Proteomes" id="UP000631114">
    <property type="component" value="Unassembled WGS sequence"/>
</dbReference>
<accession>A0A835IH65</accession>
<evidence type="ECO:0000313" key="2">
    <source>
        <dbReference type="Proteomes" id="UP000631114"/>
    </source>
</evidence>
<evidence type="ECO:0000313" key="1">
    <source>
        <dbReference type="EMBL" id="KAF9618890.1"/>
    </source>
</evidence>
<proteinExistence type="predicted"/>
<sequence>MTIHQKSKSHLLTELILAKGQYLETEQMFRDNNETWPVMIPEEEINQSFPRIIIVRHLVVTWGLSISSVDAQNESRMVSDFVDDFFKHSLLGTIEWLCNAASTVEEDELLLQHNNSGSVFE</sequence>
<dbReference type="OrthoDB" id="2012048at2759"/>
<reference evidence="1 2" key="1">
    <citation type="submission" date="2020-10" db="EMBL/GenBank/DDBJ databases">
        <title>The Coptis chinensis genome and diversification of protoberbering-type alkaloids.</title>
        <authorList>
            <person name="Wang B."/>
            <person name="Shu S."/>
            <person name="Song C."/>
            <person name="Liu Y."/>
        </authorList>
    </citation>
    <scope>NUCLEOTIDE SEQUENCE [LARGE SCALE GENOMIC DNA]</scope>
    <source>
        <strain evidence="1">HL-2020</strain>
        <tissue evidence="1">Leaf</tissue>
    </source>
</reference>
<name>A0A835IH65_9MAGN</name>
<gene>
    <name evidence="1" type="ORF">IFM89_002885</name>
</gene>
<dbReference type="AlphaFoldDB" id="A0A835IH65"/>